<dbReference type="EMBL" id="CAJOBC010081016">
    <property type="protein sequence ID" value="CAF4274360.1"/>
    <property type="molecule type" value="Genomic_DNA"/>
</dbReference>
<accession>A0A815JIK7</accession>
<proteinExistence type="predicted"/>
<feature type="compositionally biased region" description="Low complexity" evidence="1">
    <location>
        <begin position="79"/>
        <end position="98"/>
    </location>
</feature>
<dbReference type="AlphaFoldDB" id="A0A815JIK7"/>
<gene>
    <name evidence="2" type="ORF">GPM918_LOCUS32295</name>
    <name evidence="3" type="ORF">SRO942_LOCUS32961</name>
</gene>
<dbReference type="Proteomes" id="UP000663829">
    <property type="component" value="Unassembled WGS sequence"/>
</dbReference>
<evidence type="ECO:0000256" key="1">
    <source>
        <dbReference type="SAM" id="MobiDB-lite"/>
    </source>
</evidence>
<evidence type="ECO:0000313" key="4">
    <source>
        <dbReference type="Proteomes" id="UP000663829"/>
    </source>
</evidence>
<sequence>MKNPSFSQLHDSINPQLSNSIISQLQNTTVSQFHRVTNPGISTPNTQLATVIPTSTTATSTSLVIDNKPTAIESSSTSAHHWSASSTSQFQVSSYPSSIHLETMV</sequence>
<dbReference type="Proteomes" id="UP000681722">
    <property type="component" value="Unassembled WGS sequence"/>
</dbReference>
<evidence type="ECO:0000313" key="2">
    <source>
        <dbReference type="EMBL" id="CAF1380310.1"/>
    </source>
</evidence>
<reference evidence="2" key="1">
    <citation type="submission" date="2021-02" db="EMBL/GenBank/DDBJ databases">
        <authorList>
            <person name="Nowell W R."/>
        </authorList>
    </citation>
    <scope>NUCLEOTIDE SEQUENCE</scope>
</reference>
<comment type="caution">
    <text evidence="2">The sequence shown here is derived from an EMBL/GenBank/DDBJ whole genome shotgun (WGS) entry which is preliminary data.</text>
</comment>
<evidence type="ECO:0000313" key="3">
    <source>
        <dbReference type="EMBL" id="CAF4274360.1"/>
    </source>
</evidence>
<organism evidence="2 4">
    <name type="scientific">Didymodactylos carnosus</name>
    <dbReference type="NCBI Taxonomy" id="1234261"/>
    <lineage>
        <taxon>Eukaryota</taxon>
        <taxon>Metazoa</taxon>
        <taxon>Spiralia</taxon>
        <taxon>Gnathifera</taxon>
        <taxon>Rotifera</taxon>
        <taxon>Eurotatoria</taxon>
        <taxon>Bdelloidea</taxon>
        <taxon>Philodinida</taxon>
        <taxon>Philodinidae</taxon>
        <taxon>Didymodactylos</taxon>
    </lineage>
</organism>
<name>A0A815JIK7_9BILA</name>
<protein>
    <submittedName>
        <fullName evidence="2">Uncharacterized protein</fullName>
    </submittedName>
</protein>
<feature type="region of interest" description="Disordered" evidence="1">
    <location>
        <begin position="79"/>
        <end position="105"/>
    </location>
</feature>
<dbReference type="EMBL" id="CAJNOQ010016403">
    <property type="protein sequence ID" value="CAF1380310.1"/>
    <property type="molecule type" value="Genomic_DNA"/>
</dbReference>
<keyword evidence="4" id="KW-1185">Reference proteome</keyword>